<sequence length="112" mass="13455">MRSKSEAMIAMNLYVQKIPYRYECELKLGSITLFPDFTIRHPETGEIFYWEHFGMMDKSEYVKNASDKISLYMKYGIYPNDKLLVSYETQKQPLSTEQIQRLLQFHFDCQFQ</sequence>
<protein>
    <submittedName>
        <fullName evidence="1">Uncharacterized protein</fullName>
    </submittedName>
</protein>
<dbReference type="AlphaFoldDB" id="A0A844KKV3"/>
<reference evidence="1 2" key="1">
    <citation type="journal article" date="2019" name="Nat. Med.">
        <title>A library of human gut bacterial isolates paired with longitudinal multiomics data enables mechanistic microbiome research.</title>
        <authorList>
            <person name="Poyet M."/>
            <person name="Groussin M."/>
            <person name="Gibbons S.M."/>
            <person name="Avila-Pacheco J."/>
            <person name="Jiang X."/>
            <person name="Kearney S.M."/>
            <person name="Perrotta A.R."/>
            <person name="Berdy B."/>
            <person name="Zhao S."/>
            <person name="Lieberman T.D."/>
            <person name="Swanson P.K."/>
            <person name="Smith M."/>
            <person name="Roesemann S."/>
            <person name="Alexander J.E."/>
            <person name="Rich S.A."/>
            <person name="Livny J."/>
            <person name="Vlamakis H."/>
            <person name="Clish C."/>
            <person name="Bullock K."/>
            <person name="Deik A."/>
            <person name="Scott J."/>
            <person name="Pierce K.A."/>
            <person name="Xavier R.J."/>
            <person name="Alm E.J."/>
        </authorList>
    </citation>
    <scope>NUCLEOTIDE SEQUENCE [LARGE SCALE GENOMIC DNA]</scope>
    <source>
        <strain evidence="1 2">BIOML-A1</strain>
    </source>
</reference>
<organism evidence="1 2">
    <name type="scientific">Roseburia faecis</name>
    <dbReference type="NCBI Taxonomy" id="301302"/>
    <lineage>
        <taxon>Bacteria</taxon>
        <taxon>Bacillati</taxon>
        <taxon>Bacillota</taxon>
        <taxon>Clostridia</taxon>
        <taxon>Lachnospirales</taxon>
        <taxon>Lachnospiraceae</taxon>
        <taxon>Roseburia</taxon>
    </lineage>
</organism>
<dbReference type="EMBL" id="WNAL01000006">
    <property type="protein sequence ID" value="MTR80851.1"/>
    <property type="molecule type" value="Genomic_DNA"/>
</dbReference>
<dbReference type="Proteomes" id="UP000446657">
    <property type="component" value="Unassembled WGS sequence"/>
</dbReference>
<name>A0A844KKV3_9FIRM</name>
<comment type="caution">
    <text evidence="1">The sequence shown here is derived from an EMBL/GenBank/DDBJ whole genome shotgun (WGS) entry which is preliminary data.</text>
</comment>
<accession>A0A844KKV3</accession>
<evidence type="ECO:0000313" key="2">
    <source>
        <dbReference type="Proteomes" id="UP000446657"/>
    </source>
</evidence>
<proteinExistence type="predicted"/>
<gene>
    <name evidence="1" type="ORF">GMD30_03820</name>
</gene>
<dbReference type="Gene3D" id="3.40.91.30">
    <property type="match status" value="1"/>
</dbReference>
<evidence type="ECO:0000313" key="1">
    <source>
        <dbReference type="EMBL" id="MTR80851.1"/>
    </source>
</evidence>
<dbReference type="RefSeq" id="WP_155175575.1">
    <property type="nucleotide sequence ID" value="NZ_WNAK01000003.1"/>
</dbReference>